<dbReference type="Proteomes" id="UP000775872">
    <property type="component" value="Unassembled WGS sequence"/>
</dbReference>
<organism evidence="2 3">
    <name type="scientific">Clonostachys solani</name>
    <dbReference type="NCBI Taxonomy" id="160281"/>
    <lineage>
        <taxon>Eukaryota</taxon>
        <taxon>Fungi</taxon>
        <taxon>Dikarya</taxon>
        <taxon>Ascomycota</taxon>
        <taxon>Pezizomycotina</taxon>
        <taxon>Sordariomycetes</taxon>
        <taxon>Hypocreomycetidae</taxon>
        <taxon>Hypocreales</taxon>
        <taxon>Bionectriaceae</taxon>
        <taxon>Clonostachys</taxon>
    </lineage>
</organism>
<sequence length="317" mass="33913">MAKFHMDPSSVSSTMNGDASPHNPPTLQEQGDTFCRNCFCTKCVKHRHISDGWSDFNPNAKFGTLGQPKSDKPDSKLDAPDARFETRFAASPGNPPTELSAPCKRCPLFSCICPKNKKPDSKSDATAARFDASPCIPPTELSAPCKRCPLFSCICPRNKKPDSKSDATAARFDASPCIPLTQRLFRWCSKCETVTCPNATTTVGPPPCLTCRKPGCFGGLTKPGSLLHPHSLPKGDSVPKPGSLFTSGLPDSHGLLKGDKPGPKVEALDVSFDGINAKLDAMHDALNSLSDDMGSKFGALIRHLVENLAKTPKGFGI</sequence>
<evidence type="ECO:0000256" key="1">
    <source>
        <dbReference type="SAM" id="MobiDB-lite"/>
    </source>
</evidence>
<dbReference type="EMBL" id="CABFOC020000035">
    <property type="protein sequence ID" value="CAH0049082.1"/>
    <property type="molecule type" value="Genomic_DNA"/>
</dbReference>
<protein>
    <submittedName>
        <fullName evidence="2">Uncharacterized protein</fullName>
    </submittedName>
</protein>
<gene>
    <name evidence="2" type="ORF">CSOL1703_00001033</name>
</gene>
<proteinExistence type="predicted"/>
<reference evidence="2 3" key="2">
    <citation type="submission" date="2021-10" db="EMBL/GenBank/DDBJ databases">
        <authorList>
            <person name="Piombo E."/>
        </authorList>
    </citation>
    <scope>NUCLEOTIDE SEQUENCE [LARGE SCALE GENOMIC DNA]</scope>
</reference>
<evidence type="ECO:0000313" key="3">
    <source>
        <dbReference type="Proteomes" id="UP000775872"/>
    </source>
</evidence>
<accession>A0A9N9Z4H6</accession>
<name>A0A9N9Z4H6_9HYPO</name>
<feature type="region of interest" description="Disordered" evidence="1">
    <location>
        <begin position="1"/>
        <end position="27"/>
    </location>
</feature>
<dbReference type="AlphaFoldDB" id="A0A9N9Z4H6"/>
<comment type="caution">
    <text evidence="2">The sequence shown here is derived from an EMBL/GenBank/DDBJ whole genome shotgun (WGS) entry which is preliminary data.</text>
</comment>
<keyword evidence="3" id="KW-1185">Reference proteome</keyword>
<evidence type="ECO:0000313" key="2">
    <source>
        <dbReference type="EMBL" id="CAH0049082.1"/>
    </source>
</evidence>
<reference evidence="3" key="1">
    <citation type="submission" date="2019-06" db="EMBL/GenBank/DDBJ databases">
        <authorList>
            <person name="Broberg M."/>
        </authorList>
    </citation>
    <scope>NUCLEOTIDE SEQUENCE [LARGE SCALE GENOMIC DNA]</scope>
</reference>
<dbReference type="OrthoDB" id="5151667at2759"/>